<evidence type="ECO:0000313" key="4">
    <source>
        <dbReference type="Proteomes" id="UP000054976"/>
    </source>
</evidence>
<dbReference type="GO" id="GO:0015288">
    <property type="term" value="F:porin activity"/>
    <property type="evidence" value="ECO:0007669"/>
    <property type="project" value="InterPro"/>
</dbReference>
<keyword evidence="2" id="KW-0732">Signal</keyword>
<dbReference type="InterPro" id="IPR038673">
    <property type="entry name" value="OprB_sf"/>
</dbReference>
<dbReference type="RefSeq" id="WP_059176322.1">
    <property type="nucleotide sequence ID" value="NZ_BCNO01000001.1"/>
</dbReference>
<reference evidence="4" key="1">
    <citation type="submission" date="2016-01" db="EMBL/GenBank/DDBJ databases">
        <title>Draft genome sequence of Thermodesulfovibrio aggregans strain TGE-P1.</title>
        <authorList>
            <person name="Sekiguchi Y."/>
            <person name="Ohashi A."/>
            <person name="Matsuura N."/>
            <person name="Tourlousse M.D."/>
        </authorList>
    </citation>
    <scope>NUCLEOTIDE SEQUENCE [LARGE SCALE GENOMIC DNA]</scope>
    <source>
        <strain evidence="4">TGE-P1</strain>
    </source>
</reference>
<comment type="caution">
    <text evidence="3">The sequence shown here is derived from an EMBL/GenBank/DDBJ whole genome shotgun (WGS) entry which is preliminary data.</text>
</comment>
<dbReference type="EMBL" id="BCNO01000001">
    <property type="protein sequence ID" value="GAQ94914.1"/>
    <property type="molecule type" value="Genomic_DNA"/>
</dbReference>
<proteinExistence type="inferred from homology"/>
<dbReference type="STRING" id="86166.TAGGR_11109"/>
<accession>A0A0U9HRZ2</accession>
<feature type="chain" id="PRO_5007229322" evidence="2">
    <location>
        <begin position="23"/>
        <end position="392"/>
    </location>
</feature>
<dbReference type="GO" id="GO:0016020">
    <property type="term" value="C:membrane"/>
    <property type="evidence" value="ECO:0007669"/>
    <property type="project" value="InterPro"/>
</dbReference>
<dbReference type="GO" id="GO:0008643">
    <property type="term" value="P:carbohydrate transport"/>
    <property type="evidence" value="ECO:0007669"/>
    <property type="project" value="InterPro"/>
</dbReference>
<dbReference type="InterPro" id="IPR007049">
    <property type="entry name" value="Carb-sel_porin_OprB"/>
</dbReference>
<evidence type="ECO:0000313" key="3">
    <source>
        <dbReference type="EMBL" id="GAQ94914.1"/>
    </source>
</evidence>
<gene>
    <name evidence="3" type="ORF">TAGGR_11109</name>
</gene>
<comment type="similarity">
    <text evidence="1 2">Belongs to the OprB family.</text>
</comment>
<dbReference type="Pfam" id="PF04966">
    <property type="entry name" value="OprB"/>
    <property type="match status" value="1"/>
</dbReference>
<evidence type="ECO:0000256" key="2">
    <source>
        <dbReference type="RuleBase" id="RU363072"/>
    </source>
</evidence>
<evidence type="ECO:0000256" key="1">
    <source>
        <dbReference type="ARBA" id="ARBA00008769"/>
    </source>
</evidence>
<protein>
    <submittedName>
        <fullName evidence="3">Porin</fullName>
    </submittedName>
</protein>
<name>A0A0U9HRZ2_9BACT</name>
<dbReference type="Gene3D" id="2.40.160.180">
    <property type="entry name" value="Carbohydrate-selective porin OprB"/>
    <property type="match status" value="1"/>
</dbReference>
<dbReference type="AlphaFoldDB" id="A0A0U9HRZ2"/>
<feature type="signal peptide" evidence="2">
    <location>
        <begin position="1"/>
        <end position="22"/>
    </location>
</feature>
<dbReference type="OrthoDB" id="5755240at2"/>
<keyword evidence="4" id="KW-1185">Reference proteome</keyword>
<organism evidence="3 4">
    <name type="scientific">Thermodesulfovibrio aggregans</name>
    <dbReference type="NCBI Taxonomy" id="86166"/>
    <lineage>
        <taxon>Bacteria</taxon>
        <taxon>Pseudomonadati</taxon>
        <taxon>Nitrospirota</taxon>
        <taxon>Thermodesulfovibrionia</taxon>
        <taxon>Thermodesulfovibrionales</taxon>
        <taxon>Thermodesulfovibrionaceae</taxon>
        <taxon>Thermodesulfovibrio</taxon>
    </lineage>
</organism>
<sequence length="392" mass="44674">MKNLKVSIVAFLSLLFSFSVFAADITDWLSVSGTATTVYQWLHMTKGYVDDETKDKTKDRGSAVIDFNVSLKPTENDEFFLRASFAKGSGFHSESSLYPFNLNPNADDLFVDLKNINGHPRDHLQELWYSHKFPIQKDVSLKFTAGIIDSTAFIDDNAYAADELGQFMNEALVHNPLANLPSYDAGVAAEFEAGNFHLRLVGMRSKNDNEIMDVKNYNWIGAQIGYKLETPIGEGNYRLYGYTTNKRFENWDTDAYKALKGVGVSFDQQLIKDILGAFFRAGWQDDSAKVDYNRMFSLGLNLNGSVWGRKDDEIGFGYAYLKSPSKNEKLQDENEKLKHSQVFESYVKFKLFSYKFLSSDITLDYQYIRDTARESDNTKAGHVYGVRWNINF</sequence>
<dbReference type="Proteomes" id="UP000054976">
    <property type="component" value="Unassembled WGS sequence"/>
</dbReference>